<comment type="caution">
    <text evidence="1">The sequence shown here is derived from an EMBL/GenBank/DDBJ whole genome shotgun (WGS) entry which is preliminary data.</text>
</comment>
<gene>
    <name evidence="1" type="ORF">F6X51_19955</name>
</gene>
<accession>A0A6N6MMW7</accession>
<organism evidence="1 2">
    <name type="scientific">Methylobacterium planeticum</name>
    <dbReference type="NCBI Taxonomy" id="2615211"/>
    <lineage>
        <taxon>Bacteria</taxon>
        <taxon>Pseudomonadati</taxon>
        <taxon>Pseudomonadota</taxon>
        <taxon>Alphaproteobacteria</taxon>
        <taxon>Hyphomicrobiales</taxon>
        <taxon>Methylobacteriaceae</taxon>
        <taxon>Methylobacterium</taxon>
    </lineage>
</organism>
<dbReference type="EMBL" id="VZZJ01000020">
    <property type="protein sequence ID" value="KAB1071221.1"/>
    <property type="molecule type" value="Genomic_DNA"/>
</dbReference>
<protein>
    <submittedName>
        <fullName evidence="1">Uncharacterized protein</fullName>
    </submittedName>
</protein>
<evidence type="ECO:0000313" key="2">
    <source>
        <dbReference type="Proteomes" id="UP000441523"/>
    </source>
</evidence>
<name>A0A6N6MMW7_9HYPH</name>
<sequence>MREIAEILAERGALTPAEILPELRGVTIRGAALHKEPLTPGTPKKKMDVRVGFGRYFEAQGDGRYGQRSR</sequence>
<dbReference type="Proteomes" id="UP000441523">
    <property type="component" value="Unassembled WGS sequence"/>
</dbReference>
<dbReference type="AlphaFoldDB" id="A0A6N6MMW7"/>
<proteinExistence type="predicted"/>
<keyword evidence="2" id="KW-1185">Reference proteome</keyword>
<reference evidence="1 2" key="1">
    <citation type="submission" date="2019-09" db="EMBL/GenBank/DDBJ databases">
        <title>YIM 132548 draft genome.</title>
        <authorList>
            <person name="Jiang L."/>
        </authorList>
    </citation>
    <scope>NUCLEOTIDE SEQUENCE [LARGE SCALE GENOMIC DNA]</scope>
    <source>
        <strain evidence="1 2">YIM 132548</strain>
    </source>
</reference>
<evidence type="ECO:0000313" key="1">
    <source>
        <dbReference type="EMBL" id="KAB1071221.1"/>
    </source>
</evidence>